<evidence type="ECO:0000313" key="3">
    <source>
        <dbReference type="Proteomes" id="UP001153069"/>
    </source>
</evidence>
<feature type="transmembrane region" description="Helical" evidence="1">
    <location>
        <begin position="36"/>
        <end position="59"/>
    </location>
</feature>
<dbReference type="Proteomes" id="UP001153069">
    <property type="component" value="Unassembled WGS sequence"/>
</dbReference>
<keyword evidence="3" id="KW-1185">Reference proteome</keyword>
<feature type="transmembrane region" description="Helical" evidence="1">
    <location>
        <begin position="112"/>
        <end position="133"/>
    </location>
</feature>
<evidence type="ECO:0000256" key="1">
    <source>
        <dbReference type="SAM" id="Phobius"/>
    </source>
</evidence>
<keyword evidence="1" id="KW-0472">Membrane</keyword>
<protein>
    <submittedName>
        <fullName evidence="2">Uncharacterized protein</fullName>
    </submittedName>
</protein>
<feature type="transmembrane region" description="Helical" evidence="1">
    <location>
        <begin position="209"/>
        <end position="228"/>
    </location>
</feature>
<evidence type="ECO:0000313" key="2">
    <source>
        <dbReference type="EMBL" id="CAB9520629.1"/>
    </source>
</evidence>
<feature type="transmembrane region" description="Helical" evidence="1">
    <location>
        <begin position="79"/>
        <end position="100"/>
    </location>
</feature>
<dbReference type="EMBL" id="CAICTM010001119">
    <property type="protein sequence ID" value="CAB9520629.1"/>
    <property type="molecule type" value="Genomic_DNA"/>
</dbReference>
<reference evidence="2" key="1">
    <citation type="submission" date="2020-06" db="EMBL/GenBank/DDBJ databases">
        <authorList>
            <consortium name="Plant Systems Biology data submission"/>
        </authorList>
    </citation>
    <scope>NUCLEOTIDE SEQUENCE</scope>
    <source>
        <strain evidence="2">D6</strain>
    </source>
</reference>
<gene>
    <name evidence="2" type="ORF">SEMRO_1121_G243440.2</name>
</gene>
<organism evidence="2 3">
    <name type="scientific">Seminavis robusta</name>
    <dbReference type="NCBI Taxonomy" id="568900"/>
    <lineage>
        <taxon>Eukaryota</taxon>
        <taxon>Sar</taxon>
        <taxon>Stramenopiles</taxon>
        <taxon>Ochrophyta</taxon>
        <taxon>Bacillariophyta</taxon>
        <taxon>Bacillariophyceae</taxon>
        <taxon>Bacillariophycidae</taxon>
        <taxon>Naviculales</taxon>
        <taxon>Naviculaceae</taxon>
        <taxon>Seminavis</taxon>
    </lineage>
</organism>
<dbReference type="OrthoDB" id="9974556at2759"/>
<name>A0A9N8EI74_9STRA</name>
<feature type="transmembrane region" description="Helical" evidence="1">
    <location>
        <begin position="176"/>
        <end position="197"/>
    </location>
</feature>
<keyword evidence="1" id="KW-0812">Transmembrane</keyword>
<keyword evidence="1" id="KW-1133">Transmembrane helix</keyword>
<accession>A0A9N8EI74</accession>
<feature type="transmembrane region" description="Helical" evidence="1">
    <location>
        <begin position="6"/>
        <end position="24"/>
    </location>
</feature>
<feature type="transmembrane region" description="Helical" evidence="1">
    <location>
        <begin position="234"/>
        <end position="256"/>
    </location>
</feature>
<dbReference type="AlphaFoldDB" id="A0A9N8EI74"/>
<sequence>MCWSFEVSVAFALLEASSIVYLYRRAKNSTNPYIRAQLWVMPLLISILMVETVEALVWLDTTLLPVTAEEGPPCSAYNRNLTMVIWFLVYPWQPLLCTIPCRRVGHPRNRDLFASIEVVAIVLPIWHLMIYILEIIPHLLDDNYNPPPPRFETQRQAYQLFQNSETCMYVGQNGHLFWTLATANSWLTPNGTCYIILFSSFILCKPKRFFAGMALFMFALAFCMNSYYGGSMEIASMWCWSGMLMHIYFIVQPYLLPCNDNNSYSADTFAATAGSYDKLPVVELAKYNGVGESYEPELTRRQKSMD</sequence>
<proteinExistence type="predicted"/>
<comment type="caution">
    <text evidence="2">The sequence shown here is derived from an EMBL/GenBank/DDBJ whole genome shotgun (WGS) entry which is preliminary data.</text>
</comment>